<feature type="coiled-coil region" evidence="10">
    <location>
        <begin position="345"/>
        <end position="372"/>
    </location>
</feature>
<dbReference type="FunFam" id="3.50.7.10:FF:000001">
    <property type="entry name" value="60 kDa chaperonin"/>
    <property type="match status" value="1"/>
</dbReference>
<evidence type="ECO:0000256" key="10">
    <source>
        <dbReference type="SAM" id="Coils"/>
    </source>
</evidence>
<dbReference type="PANTHER" id="PTHR45633">
    <property type="entry name" value="60 KDA HEAT SHOCK PROTEIN, MITOCHONDRIAL"/>
    <property type="match status" value="1"/>
</dbReference>
<evidence type="ECO:0000256" key="7">
    <source>
        <dbReference type="ARBA" id="ARBA00023186"/>
    </source>
</evidence>
<dbReference type="SUPFAM" id="SSF48592">
    <property type="entry name" value="GroEL equatorial domain-like"/>
    <property type="match status" value="1"/>
</dbReference>
<dbReference type="Gene3D" id="1.10.560.10">
    <property type="entry name" value="GroEL-like equatorial domain"/>
    <property type="match status" value="1"/>
</dbReference>
<dbReference type="Gene3D" id="3.30.260.10">
    <property type="entry name" value="TCP-1-like chaperonin intermediate domain"/>
    <property type="match status" value="1"/>
</dbReference>
<dbReference type="GO" id="GO:0140662">
    <property type="term" value="F:ATP-dependent protein folding chaperone"/>
    <property type="evidence" value="ECO:0007669"/>
    <property type="project" value="InterPro"/>
</dbReference>
<dbReference type="SUPFAM" id="SSF52029">
    <property type="entry name" value="GroEL apical domain-like"/>
    <property type="match status" value="1"/>
</dbReference>
<evidence type="ECO:0000313" key="14">
    <source>
        <dbReference type="WBParaSite" id="EVEC_0000561901-mRNA-1"/>
    </source>
</evidence>
<gene>
    <name evidence="12" type="ORF">EVEC_LOCUS5230</name>
</gene>
<reference evidence="14" key="1">
    <citation type="submission" date="2017-02" db="UniProtKB">
        <authorList>
            <consortium name="WormBaseParasite"/>
        </authorList>
    </citation>
    <scope>IDENTIFICATION</scope>
</reference>
<dbReference type="OrthoDB" id="1733909at2759"/>
<feature type="region of interest" description="Disordered" evidence="11">
    <location>
        <begin position="532"/>
        <end position="552"/>
    </location>
</feature>
<comment type="subcellular location">
    <subcellularLocation>
        <location evidence="1">Mitochondrion matrix</location>
    </subcellularLocation>
</comment>
<dbReference type="InterPro" id="IPR002423">
    <property type="entry name" value="Cpn60/GroEL/TCP-1"/>
</dbReference>
<evidence type="ECO:0000256" key="5">
    <source>
        <dbReference type="ARBA" id="ARBA00022946"/>
    </source>
</evidence>
<dbReference type="FunFam" id="3.30.260.10:FF:000019">
    <property type="entry name" value="60 kDa heat shock mitochondrial"/>
    <property type="match status" value="1"/>
</dbReference>
<dbReference type="WBParaSite" id="EVEC_0000561901-mRNA-1">
    <property type="protein sequence ID" value="EVEC_0000561901-mRNA-1"/>
    <property type="gene ID" value="EVEC_0000561901"/>
</dbReference>
<keyword evidence="5" id="KW-0809">Transit peptide</keyword>
<dbReference type="NCBIfam" id="NF009488">
    <property type="entry name" value="PRK12850.1"/>
    <property type="match status" value="1"/>
</dbReference>
<dbReference type="AlphaFoldDB" id="A0A0N4V5V0"/>
<keyword evidence="6" id="KW-0496">Mitochondrion</keyword>
<dbReference type="GO" id="GO:0005759">
    <property type="term" value="C:mitochondrial matrix"/>
    <property type="evidence" value="ECO:0007669"/>
    <property type="project" value="UniProtKB-SubCell"/>
</dbReference>
<dbReference type="InterPro" id="IPR027410">
    <property type="entry name" value="TCP-1-like_intermed_sf"/>
</dbReference>
<organism evidence="14">
    <name type="scientific">Enterobius vermicularis</name>
    <name type="common">Human pinworm</name>
    <dbReference type="NCBI Taxonomy" id="51028"/>
    <lineage>
        <taxon>Eukaryota</taxon>
        <taxon>Metazoa</taxon>
        <taxon>Ecdysozoa</taxon>
        <taxon>Nematoda</taxon>
        <taxon>Chromadorea</taxon>
        <taxon>Rhabditida</taxon>
        <taxon>Spirurina</taxon>
        <taxon>Oxyuridomorpha</taxon>
        <taxon>Oxyuroidea</taxon>
        <taxon>Oxyuridae</taxon>
        <taxon>Enterobius</taxon>
    </lineage>
</organism>
<reference evidence="12 13" key="2">
    <citation type="submission" date="2018-10" db="EMBL/GenBank/DDBJ databases">
        <authorList>
            <consortium name="Pathogen Informatics"/>
        </authorList>
    </citation>
    <scope>NUCLEOTIDE SEQUENCE [LARGE SCALE GENOMIC DNA]</scope>
</reference>
<evidence type="ECO:0000313" key="13">
    <source>
        <dbReference type="Proteomes" id="UP000274131"/>
    </source>
</evidence>
<evidence type="ECO:0000256" key="6">
    <source>
        <dbReference type="ARBA" id="ARBA00023128"/>
    </source>
</evidence>
<protein>
    <recommendedName>
        <fullName evidence="8">Heat shock protein 60</fullName>
    </recommendedName>
</protein>
<feature type="compositionally biased region" description="Gly residues" evidence="11">
    <location>
        <begin position="541"/>
        <end position="552"/>
    </location>
</feature>
<dbReference type="FunFam" id="1.10.560.10:FF:000031">
    <property type="entry name" value="60 kDa heat shock protein, mitochondrial"/>
    <property type="match status" value="1"/>
</dbReference>
<dbReference type="Gene3D" id="3.50.7.10">
    <property type="entry name" value="GroEL"/>
    <property type="match status" value="1"/>
</dbReference>
<dbReference type="InterPro" id="IPR018370">
    <property type="entry name" value="Chaperonin_Cpn60_CS"/>
</dbReference>
<dbReference type="GO" id="GO:0005524">
    <property type="term" value="F:ATP binding"/>
    <property type="evidence" value="ECO:0007669"/>
    <property type="project" value="UniProtKB-KW"/>
</dbReference>
<dbReference type="InterPro" id="IPR001844">
    <property type="entry name" value="Cpn60/GroEL"/>
</dbReference>
<keyword evidence="3" id="KW-0547">Nucleotide-binding</keyword>
<name>A0A0N4V5V0_ENTVE</name>
<dbReference type="SUPFAM" id="SSF54849">
    <property type="entry name" value="GroEL-intermediate domain like"/>
    <property type="match status" value="1"/>
</dbReference>
<dbReference type="NCBIfam" id="TIGR02348">
    <property type="entry name" value="GroEL"/>
    <property type="match status" value="1"/>
</dbReference>
<evidence type="ECO:0000256" key="11">
    <source>
        <dbReference type="SAM" id="MobiDB-lite"/>
    </source>
</evidence>
<keyword evidence="4" id="KW-0067">ATP-binding</keyword>
<evidence type="ECO:0000256" key="2">
    <source>
        <dbReference type="ARBA" id="ARBA00006607"/>
    </source>
</evidence>
<dbReference type="InterPro" id="IPR027409">
    <property type="entry name" value="GroEL-like_apical_dom_sf"/>
</dbReference>
<evidence type="ECO:0000256" key="4">
    <source>
        <dbReference type="ARBA" id="ARBA00022840"/>
    </source>
</evidence>
<evidence type="ECO:0000256" key="9">
    <source>
        <dbReference type="RuleBase" id="RU000418"/>
    </source>
</evidence>
<dbReference type="NCBIfam" id="NF000592">
    <property type="entry name" value="PRK00013.1"/>
    <property type="match status" value="1"/>
</dbReference>
<evidence type="ECO:0000256" key="1">
    <source>
        <dbReference type="ARBA" id="ARBA00004305"/>
    </source>
</evidence>
<dbReference type="NCBIfam" id="NF009487">
    <property type="entry name" value="PRK12849.1"/>
    <property type="match status" value="1"/>
</dbReference>
<dbReference type="NCBIfam" id="NF009489">
    <property type="entry name" value="PRK12851.1"/>
    <property type="match status" value="1"/>
</dbReference>
<dbReference type="PROSITE" id="PS00296">
    <property type="entry name" value="CHAPERONINS_CPN60"/>
    <property type="match status" value="1"/>
</dbReference>
<dbReference type="STRING" id="51028.A0A0N4V5V0"/>
<accession>A0A0N4V5V0</accession>
<dbReference type="HAMAP" id="MF_00600">
    <property type="entry name" value="CH60"/>
    <property type="match status" value="1"/>
</dbReference>
<dbReference type="CDD" id="cd03344">
    <property type="entry name" value="GroEL"/>
    <property type="match status" value="1"/>
</dbReference>
<evidence type="ECO:0000256" key="3">
    <source>
        <dbReference type="ARBA" id="ARBA00022741"/>
    </source>
</evidence>
<keyword evidence="13" id="KW-1185">Reference proteome</keyword>
<keyword evidence="10" id="KW-0175">Coiled coil</keyword>
<comment type="similarity">
    <text evidence="2 9">Belongs to the chaperonin (HSP60) family.</text>
</comment>
<dbReference type="Proteomes" id="UP000274131">
    <property type="component" value="Unassembled WGS sequence"/>
</dbReference>
<evidence type="ECO:0000256" key="8">
    <source>
        <dbReference type="ARBA" id="ARBA00030005"/>
    </source>
</evidence>
<dbReference type="EMBL" id="UXUI01008096">
    <property type="protein sequence ID" value="VDD90479.1"/>
    <property type="molecule type" value="Genomic_DNA"/>
</dbReference>
<dbReference type="PRINTS" id="PR00298">
    <property type="entry name" value="CHAPERONIN60"/>
</dbReference>
<sequence length="552" mass="58631">MLRLCASSAVARTIIRGLAKDVKFGADGRAAMLQGVDVLADAVAVTMGPKGRTVVIEQSWGSPKITKDGVTVAKAIDFKDKYKNLGAKLVQDVANKANEEAGDGTTCATVLARAIAKEGFENISKGVMKAVEVLVDELKKMSKKVTTPEEIAQVATISANGDASIGALISEAMKKVGNKGVITVKDGKTLNDEMEIIEGMKFDRGYISPYFINTAKGAKVEFEKSLILLSEKKISQDIVPALELANKRRQPLVIIAEDVDGEALTTLVLNRLKVGLQVAAVKAPGFGDNRKNTLKDMAIATGGTVFGDDANLVKIEDVQFDDFGEAEEISITKDDTLILRGKGDVAAIEKRIQLIEDEMEQSTSDYEKEKLNERLAKLSKGVAVVKVGGASEVEVNEKKDRVTDALNATRAAVEEGIVPGGGVALLRALKALDAVKGDNEDQVRGIRIVQRAVREPITTIVRNAGIDAATVVEKVLAKEDVNYGFDALNAKYVDMVSAGIIDPTKVIRTALQDAAGVASLLATTECVVTELPKEEPPMPTGGMGGGMGSMGY</sequence>
<proteinExistence type="inferred from homology"/>
<dbReference type="GO" id="GO:0042026">
    <property type="term" value="P:protein refolding"/>
    <property type="evidence" value="ECO:0007669"/>
    <property type="project" value="InterPro"/>
</dbReference>
<dbReference type="Pfam" id="PF00118">
    <property type="entry name" value="Cpn60_TCP1"/>
    <property type="match status" value="1"/>
</dbReference>
<dbReference type="InterPro" id="IPR027413">
    <property type="entry name" value="GROEL-like_equatorial_sf"/>
</dbReference>
<keyword evidence="7" id="KW-0143">Chaperone</keyword>
<evidence type="ECO:0000313" key="12">
    <source>
        <dbReference type="EMBL" id="VDD90479.1"/>
    </source>
</evidence>